<dbReference type="InterPro" id="IPR032465">
    <property type="entry name" value="ACMSD"/>
</dbReference>
<accession>A0A1V5SXN7</accession>
<evidence type="ECO:0000259" key="2">
    <source>
        <dbReference type="Pfam" id="PF04909"/>
    </source>
</evidence>
<dbReference type="GO" id="GO:0016787">
    <property type="term" value="F:hydrolase activity"/>
    <property type="evidence" value="ECO:0007669"/>
    <property type="project" value="UniProtKB-KW"/>
</dbReference>
<dbReference type="SUPFAM" id="SSF51556">
    <property type="entry name" value="Metallo-dependent hydrolases"/>
    <property type="match status" value="2"/>
</dbReference>
<organism evidence="3">
    <name type="scientific">Candidatus Atribacter allofermentans</name>
    <dbReference type="NCBI Taxonomy" id="1852833"/>
    <lineage>
        <taxon>Bacteria</taxon>
        <taxon>Pseudomonadati</taxon>
        <taxon>Atribacterota</taxon>
        <taxon>Atribacteria</taxon>
        <taxon>Atribacterales</taxon>
        <taxon>Atribacteraceae</taxon>
        <taxon>Atribacter</taxon>
    </lineage>
</organism>
<dbReference type="AlphaFoldDB" id="A0A1V5SXN7"/>
<dbReference type="Pfam" id="PF04909">
    <property type="entry name" value="Amidohydro_2"/>
    <property type="match status" value="2"/>
</dbReference>
<dbReference type="CDD" id="cd01292">
    <property type="entry name" value="metallo-dependent_hydrolases"/>
    <property type="match status" value="1"/>
</dbReference>
<dbReference type="PANTHER" id="PTHR21240">
    <property type="entry name" value="2-AMINO-3-CARBOXYLMUCONATE-6-SEMIALDEHYDE DECARBOXYLASE"/>
    <property type="match status" value="1"/>
</dbReference>
<dbReference type="EMBL" id="MWBQ01000055">
    <property type="protein sequence ID" value="OQA59267.1"/>
    <property type="molecule type" value="Genomic_DNA"/>
</dbReference>
<evidence type="ECO:0000256" key="1">
    <source>
        <dbReference type="ARBA" id="ARBA00023239"/>
    </source>
</evidence>
<dbReference type="InterPro" id="IPR032466">
    <property type="entry name" value="Metal_Hydrolase"/>
</dbReference>
<comment type="caution">
    <text evidence="3">The sequence shown here is derived from an EMBL/GenBank/DDBJ whole genome shotgun (WGS) entry which is preliminary data.</text>
</comment>
<keyword evidence="3" id="KW-0378">Hydrolase</keyword>
<dbReference type="Proteomes" id="UP000485569">
    <property type="component" value="Unassembled WGS sequence"/>
</dbReference>
<keyword evidence="1" id="KW-0456">Lyase</keyword>
<dbReference type="Gene3D" id="3.20.20.140">
    <property type="entry name" value="Metal-dependent hydrolases"/>
    <property type="match status" value="2"/>
</dbReference>
<feature type="domain" description="Amidohydrolase-related" evidence="2">
    <location>
        <begin position="16"/>
        <end position="254"/>
    </location>
</feature>
<dbReference type="InterPro" id="IPR006680">
    <property type="entry name" value="Amidohydro-rel"/>
</dbReference>
<sequence>MNKNSAIRKDIGKNIIDTHCHIGNTPYVSQTAEELLDEMDSLGVSMAVLCPMGANIVCKNQEGNELISNAIKKYPERFIGFASVNPWFGKEAIYELKRSINDLGLSGLKLHPPMQGFQANERIVFPVIEEAIQLKIPIYIHSGTPVFSLPLQILELSLRYPEGIFILGHMGGADFFLDIPLSFNRVSNVYLETSLTCHPVFVSEAVNKIGADRLLFGSDSPTSQIKAELEKIKVLNFEEEVLNKILWGNAYRLFKNAKLDFVQGSSIEDHIRNHELAGIDKFILFTIGGLFSDFIKSNDEIAEVANNYPTKIIPFGTINPWYEEESLEEINRCIKDLHFKGFKLHPWMTGFPINSDLMDTMMKEISKFNVPVIVHSGTPPWSEPLQIAELAYRFPKVKFIMAHMGITDLWKEAIDAARMCNNIWLETSGVPSHPIKLAVEEIGADRIVFGSDSPYGGQGGHIFQLNKIKFLDLKEEDESLILGKNLSKILDINS</sequence>
<reference evidence="3" key="1">
    <citation type="submission" date="2017-02" db="EMBL/GenBank/DDBJ databases">
        <title>Delving into the versatile metabolic prowess of the omnipresent phylum Bacteroidetes.</title>
        <authorList>
            <person name="Nobu M.K."/>
            <person name="Mei R."/>
            <person name="Narihiro T."/>
            <person name="Kuroda K."/>
            <person name="Liu W.-T."/>
        </authorList>
    </citation>
    <scope>NUCLEOTIDE SEQUENCE</scope>
    <source>
        <strain evidence="3">ADurb.Bin276</strain>
    </source>
</reference>
<evidence type="ECO:0000313" key="3">
    <source>
        <dbReference type="EMBL" id="OQA59267.1"/>
    </source>
</evidence>
<gene>
    <name evidence="3" type="ORF">BWY41_00883</name>
</gene>
<protein>
    <submittedName>
        <fullName evidence="3">Amidohydrolase</fullName>
    </submittedName>
</protein>
<dbReference type="GO" id="GO:0016831">
    <property type="term" value="F:carboxy-lyase activity"/>
    <property type="evidence" value="ECO:0007669"/>
    <property type="project" value="InterPro"/>
</dbReference>
<proteinExistence type="predicted"/>
<feature type="domain" description="Amidohydrolase-related" evidence="2">
    <location>
        <begin position="297"/>
        <end position="485"/>
    </location>
</feature>
<name>A0A1V5SXN7_9BACT</name>